<dbReference type="SMART" id="SM00408">
    <property type="entry name" value="IGc2"/>
    <property type="match status" value="2"/>
</dbReference>
<proteinExistence type="predicted"/>
<dbReference type="PROSITE" id="PS50835">
    <property type="entry name" value="IG_LIKE"/>
    <property type="match status" value="1"/>
</dbReference>
<dbReference type="InterPro" id="IPR013151">
    <property type="entry name" value="Immunoglobulin_dom"/>
</dbReference>
<dbReference type="InterPro" id="IPR013783">
    <property type="entry name" value="Ig-like_fold"/>
</dbReference>
<sequence length="316" mass="34358">MPGSMTAFYLPRPSLSLHPSQGVSLGDTVTLRCHLPRPAARVDLYKEGYSGFEKQADMGMVHDVAEFLLVSVKMEDAVRYQCQYQVLEPPGTSKMSVPVELVVTGEDRRYPPPSISMGSGRNVRTGTNVTIRCSNKYNGITVLHKNGLSAPVQHRKPDAGGTATFILFVVTPADSGTYRCSYRPGGFYLLSSPLGKNVTLEVTPTTSFQGKSGLHIQCSPWCPWLTVSLHTNSSGVVARDGTPKHPHPTGDNRWSHGNLVAAVAGSCAASFAFILVVVVSFLLAARRRRIQRDTKPRPAPLPLPQTSPGKPKPRRR</sequence>
<dbReference type="Gene3D" id="2.60.40.10">
    <property type="entry name" value="Immunoglobulins"/>
    <property type="match status" value="2"/>
</dbReference>
<feature type="region of interest" description="Disordered" evidence="3">
    <location>
        <begin position="293"/>
        <end position="316"/>
    </location>
</feature>
<dbReference type="PANTHER" id="PTHR11738">
    <property type="entry name" value="MHC CLASS I NK CELL RECEPTOR"/>
    <property type="match status" value="1"/>
</dbReference>
<evidence type="ECO:0000313" key="7">
    <source>
        <dbReference type="Proteomes" id="UP000001645"/>
    </source>
</evidence>
<keyword evidence="2" id="KW-0393">Immunoglobulin domain</keyword>
<dbReference type="GeneTree" id="ENSGT01100000263478"/>
<evidence type="ECO:0000256" key="2">
    <source>
        <dbReference type="ARBA" id="ARBA00023319"/>
    </source>
</evidence>
<evidence type="ECO:0000259" key="5">
    <source>
        <dbReference type="PROSITE" id="PS50835"/>
    </source>
</evidence>
<dbReference type="Pfam" id="PF13895">
    <property type="entry name" value="Ig_2"/>
    <property type="match status" value="1"/>
</dbReference>
<evidence type="ECO:0000256" key="4">
    <source>
        <dbReference type="SAM" id="Phobius"/>
    </source>
</evidence>
<dbReference type="InterPro" id="IPR003599">
    <property type="entry name" value="Ig_sub"/>
</dbReference>
<organism evidence="6 7">
    <name type="scientific">Meleagris gallopavo</name>
    <name type="common">Wild turkey</name>
    <dbReference type="NCBI Taxonomy" id="9103"/>
    <lineage>
        <taxon>Eukaryota</taxon>
        <taxon>Metazoa</taxon>
        <taxon>Chordata</taxon>
        <taxon>Craniata</taxon>
        <taxon>Vertebrata</taxon>
        <taxon>Euteleostomi</taxon>
        <taxon>Archelosauria</taxon>
        <taxon>Archosauria</taxon>
        <taxon>Dinosauria</taxon>
        <taxon>Saurischia</taxon>
        <taxon>Theropoda</taxon>
        <taxon>Coelurosauria</taxon>
        <taxon>Aves</taxon>
        <taxon>Neognathae</taxon>
        <taxon>Galloanserae</taxon>
        <taxon>Galliformes</taxon>
        <taxon>Phasianidae</taxon>
        <taxon>Meleagridinae</taxon>
        <taxon>Meleagris</taxon>
    </lineage>
</organism>
<accession>A0A803YM95</accession>
<reference evidence="6" key="3">
    <citation type="submission" date="2025-09" db="UniProtKB">
        <authorList>
            <consortium name="Ensembl"/>
        </authorList>
    </citation>
    <scope>IDENTIFICATION</scope>
</reference>
<dbReference type="Proteomes" id="UP000001645">
    <property type="component" value="Unplaced"/>
</dbReference>
<feature type="domain" description="Ig-like" evidence="5">
    <location>
        <begin position="13"/>
        <end position="98"/>
    </location>
</feature>
<dbReference type="GO" id="GO:0007166">
    <property type="term" value="P:cell surface receptor signaling pathway"/>
    <property type="evidence" value="ECO:0007669"/>
    <property type="project" value="UniProtKB-ARBA"/>
</dbReference>
<keyword evidence="4" id="KW-0472">Membrane</keyword>
<dbReference type="InterPro" id="IPR036179">
    <property type="entry name" value="Ig-like_dom_sf"/>
</dbReference>
<evidence type="ECO:0000256" key="3">
    <source>
        <dbReference type="SAM" id="MobiDB-lite"/>
    </source>
</evidence>
<dbReference type="Ensembl" id="ENSMGAT00000030498.1">
    <property type="protein sequence ID" value="ENSMGAP00000032893.1"/>
    <property type="gene ID" value="ENSMGAG00000018405.1"/>
</dbReference>
<dbReference type="PANTHER" id="PTHR11738:SF186">
    <property type="entry name" value="OSTEOCLAST-ASSOCIATED IMMUNOGLOBULIN-LIKE RECEPTOR"/>
    <property type="match status" value="1"/>
</dbReference>
<dbReference type="InterPro" id="IPR003598">
    <property type="entry name" value="Ig_sub2"/>
</dbReference>
<evidence type="ECO:0000313" key="6">
    <source>
        <dbReference type="Ensembl" id="ENSMGAP00000032893.1"/>
    </source>
</evidence>
<dbReference type="Pfam" id="PF00047">
    <property type="entry name" value="ig"/>
    <property type="match status" value="1"/>
</dbReference>
<dbReference type="AlphaFoldDB" id="A0A803YM95"/>
<name>A0A803YM95_MELGA</name>
<keyword evidence="7" id="KW-1185">Reference proteome</keyword>
<protein>
    <recommendedName>
        <fullName evidence="5">Ig-like domain-containing protein</fullName>
    </recommendedName>
</protein>
<keyword evidence="1" id="KW-1015">Disulfide bond</keyword>
<keyword evidence="4" id="KW-1133">Transmembrane helix</keyword>
<reference evidence="6" key="1">
    <citation type="journal article" date="2010" name="PLoS Biol.">
        <title>Multi-platform next-generation sequencing of the domestic turkey (Meleagris gallopavo): genome assembly and analysis.</title>
        <authorList>
            <person name="Dalloul R.A."/>
            <person name="Long J.A."/>
            <person name="Zimin A.V."/>
            <person name="Aslam L."/>
            <person name="Beal K."/>
            <person name="Blomberg L.A."/>
            <person name="Bouffard P."/>
            <person name="Burt D.W."/>
            <person name="Crasta O."/>
            <person name="Crooijmans R.P."/>
            <person name="Cooper K."/>
            <person name="Coulombe R.A."/>
            <person name="De S."/>
            <person name="Delany M.E."/>
            <person name="Dodgson J.B."/>
            <person name="Dong J.J."/>
            <person name="Evans C."/>
            <person name="Frederickson K.M."/>
            <person name="Flicek P."/>
            <person name="Florea L."/>
            <person name="Folkerts O."/>
            <person name="Groenen M.A."/>
            <person name="Harkins T.T."/>
            <person name="Herrero J."/>
            <person name="Hoffmann S."/>
            <person name="Megens H.J."/>
            <person name="Jiang A."/>
            <person name="de Jong P."/>
            <person name="Kaiser P."/>
            <person name="Kim H."/>
            <person name="Kim K.W."/>
            <person name="Kim S."/>
            <person name="Langenberger D."/>
            <person name="Lee M.K."/>
            <person name="Lee T."/>
            <person name="Mane S."/>
            <person name="Marcais G."/>
            <person name="Marz M."/>
            <person name="McElroy A.P."/>
            <person name="Modise T."/>
            <person name="Nefedov M."/>
            <person name="Notredame C."/>
            <person name="Paton I.R."/>
            <person name="Payne W.S."/>
            <person name="Pertea G."/>
            <person name="Prickett D."/>
            <person name="Puiu D."/>
            <person name="Qioa D."/>
            <person name="Raineri E."/>
            <person name="Ruffier M."/>
            <person name="Salzberg S.L."/>
            <person name="Schatz M.C."/>
            <person name="Scheuring C."/>
            <person name="Schmidt C.J."/>
            <person name="Schroeder S."/>
            <person name="Searle S.M."/>
            <person name="Smith E.J."/>
            <person name="Smith J."/>
            <person name="Sonstegard T.S."/>
            <person name="Stadler P.F."/>
            <person name="Tafer H."/>
            <person name="Tu Z.J."/>
            <person name="Van Tassell C.P."/>
            <person name="Vilella A.J."/>
            <person name="Williams K.P."/>
            <person name="Yorke J.A."/>
            <person name="Zhang L."/>
            <person name="Zhang H.B."/>
            <person name="Zhang X."/>
            <person name="Zhang Y."/>
            <person name="Reed K.M."/>
        </authorList>
    </citation>
    <scope>NUCLEOTIDE SEQUENCE [LARGE SCALE GENOMIC DNA]</scope>
</reference>
<feature type="transmembrane region" description="Helical" evidence="4">
    <location>
        <begin position="259"/>
        <end position="285"/>
    </location>
</feature>
<dbReference type="InterPro" id="IPR007110">
    <property type="entry name" value="Ig-like_dom"/>
</dbReference>
<dbReference type="SUPFAM" id="SSF48726">
    <property type="entry name" value="Immunoglobulin"/>
    <property type="match status" value="2"/>
</dbReference>
<evidence type="ECO:0000256" key="1">
    <source>
        <dbReference type="ARBA" id="ARBA00023157"/>
    </source>
</evidence>
<keyword evidence="4" id="KW-0812">Transmembrane</keyword>
<dbReference type="GO" id="GO:0002764">
    <property type="term" value="P:immune response-regulating signaling pathway"/>
    <property type="evidence" value="ECO:0007669"/>
    <property type="project" value="TreeGrafter"/>
</dbReference>
<reference evidence="6" key="2">
    <citation type="submission" date="2025-08" db="UniProtKB">
        <authorList>
            <consortium name="Ensembl"/>
        </authorList>
    </citation>
    <scope>IDENTIFICATION</scope>
</reference>
<dbReference type="SMART" id="SM00409">
    <property type="entry name" value="IG"/>
    <property type="match status" value="2"/>
</dbReference>
<dbReference type="InterPro" id="IPR050412">
    <property type="entry name" value="Ig-like_Receptors_ImmuneReg"/>
</dbReference>